<comment type="caution">
    <text evidence="2">The sequence shown here is derived from an EMBL/GenBank/DDBJ whole genome shotgun (WGS) entry which is preliminary data.</text>
</comment>
<dbReference type="STRING" id="70996.SE18_05110"/>
<dbReference type="RefSeq" id="WP_054533346.1">
    <property type="nucleotide sequence ID" value="NZ_LGKP01000010.1"/>
</dbReference>
<dbReference type="AlphaFoldDB" id="A0A0P6Y416"/>
<proteinExistence type="predicted"/>
<keyword evidence="3" id="KW-1185">Reference proteome</keyword>
<accession>A0A0P6Y416</accession>
<protein>
    <submittedName>
        <fullName evidence="2">Uncharacterized protein</fullName>
    </submittedName>
</protein>
<feature type="compositionally biased region" description="Acidic residues" evidence="1">
    <location>
        <begin position="100"/>
        <end position="110"/>
    </location>
</feature>
<dbReference type="EMBL" id="LGKP01000010">
    <property type="protein sequence ID" value="KPL90748.1"/>
    <property type="molecule type" value="Genomic_DNA"/>
</dbReference>
<organism evidence="2 3">
    <name type="scientific">Herpetosiphon geysericola</name>
    <dbReference type="NCBI Taxonomy" id="70996"/>
    <lineage>
        <taxon>Bacteria</taxon>
        <taxon>Bacillati</taxon>
        <taxon>Chloroflexota</taxon>
        <taxon>Chloroflexia</taxon>
        <taxon>Herpetosiphonales</taxon>
        <taxon>Herpetosiphonaceae</taxon>
        <taxon>Herpetosiphon</taxon>
    </lineage>
</organism>
<evidence type="ECO:0000256" key="1">
    <source>
        <dbReference type="SAM" id="MobiDB-lite"/>
    </source>
</evidence>
<sequence>MATEITIDLKAVKLETLATILGALVHGPLYGLSKFSCKLTPPAVGDAEAEDMIDQIQSIIESTRSIEAKITTKHSRTVYGAAAPAQSTMIGHLAQSPIPDDSDDEDESDSDDRAPVDPGDDLATALGKQLQEIRTWARSNRPSQVTPEQVAIWRTRLHNLRLRVDEHDDLDHLHPLIDKTMSQLFHLEQRSRALDHDLGDSADESASDAPEAS</sequence>
<dbReference type="Proteomes" id="UP000050277">
    <property type="component" value="Unassembled WGS sequence"/>
</dbReference>
<reference evidence="2 3" key="1">
    <citation type="submission" date="2015-07" db="EMBL/GenBank/DDBJ databases">
        <title>Whole genome sequence of Herpetosiphon geysericola DSM 7119.</title>
        <authorList>
            <person name="Hemp J."/>
            <person name="Ward L.M."/>
            <person name="Pace L.A."/>
            <person name="Fischer W.W."/>
        </authorList>
    </citation>
    <scope>NUCLEOTIDE SEQUENCE [LARGE SCALE GENOMIC DNA]</scope>
    <source>
        <strain evidence="2 3">DSM 7119</strain>
    </source>
</reference>
<evidence type="ECO:0000313" key="2">
    <source>
        <dbReference type="EMBL" id="KPL90748.1"/>
    </source>
</evidence>
<evidence type="ECO:0000313" key="3">
    <source>
        <dbReference type="Proteomes" id="UP000050277"/>
    </source>
</evidence>
<gene>
    <name evidence="2" type="ORF">SE18_05110</name>
</gene>
<name>A0A0P6Y416_9CHLR</name>
<feature type="region of interest" description="Disordered" evidence="1">
    <location>
        <begin position="93"/>
        <end position="122"/>
    </location>
</feature>